<comment type="similarity">
    <text evidence="2">Belongs to the MscS (TC 1.A.23) family.</text>
</comment>
<keyword evidence="11" id="KW-1185">Reference proteome</keyword>
<accession>B7JBP0</accession>
<feature type="domain" description="Mechanosensitive ion channel MscS C-terminal" evidence="9">
    <location>
        <begin position="778"/>
        <end position="861"/>
    </location>
</feature>
<dbReference type="InterPro" id="IPR010920">
    <property type="entry name" value="LSM_dom_sf"/>
</dbReference>
<dbReference type="SUPFAM" id="SSF82689">
    <property type="entry name" value="Mechanosensitive channel protein MscS (YggB), C-terminal domain"/>
    <property type="match status" value="1"/>
</dbReference>
<dbReference type="SUPFAM" id="SSF82861">
    <property type="entry name" value="Mechanosensitive channel protein MscS (YggB), transmembrane region"/>
    <property type="match status" value="1"/>
</dbReference>
<comment type="subcellular location">
    <subcellularLocation>
        <location evidence="1">Cell membrane</location>
        <topology evidence="1">Multi-pass membrane protein</topology>
    </subcellularLocation>
</comment>
<evidence type="ECO:0000256" key="2">
    <source>
        <dbReference type="ARBA" id="ARBA00008017"/>
    </source>
</evidence>
<dbReference type="InterPro" id="IPR011014">
    <property type="entry name" value="MscS_channel_TM-2"/>
</dbReference>
<dbReference type="Gene3D" id="2.30.30.60">
    <property type="match status" value="1"/>
</dbReference>
<feature type="transmembrane region" description="Helical" evidence="7">
    <location>
        <begin position="422"/>
        <end position="441"/>
    </location>
</feature>
<dbReference type="PANTHER" id="PTHR30347">
    <property type="entry name" value="POTASSIUM CHANNEL RELATED"/>
    <property type="match status" value="1"/>
</dbReference>
<feature type="transmembrane region" description="Helical" evidence="7">
    <location>
        <begin position="453"/>
        <end position="472"/>
    </location>
</feature>
<dbReference type="InterPro" id="IPR023408">
    <property type="entry name" value="MscS_beta-dom_sf"/>
</dbReference>
<dbReference type="InterPro" id="IPR006685">
    <property type="entry name" value="MscS_channel_2nd"/>
</dbReference>
<evidence type="ECO:0000256" key="7">
    <source>
        <dbReference type="SAM" id="Phobius"/>
    </source>
</evidence>
<dbReference type="InterPro" id="IPR049278">
    <property type="entry name" value="MS_channel_C"/>
</dbReference>
<evidence type="ECO:0000256" key="4">
    <source>
        <dbReference type="ARBA" id="ARBA00022692"/>
    </source>
</evidence>
<keyword evidence="4 7" id="KW-0812">Transmembrane</keyword>
<proteinExistence type="inferred from homology"/>
<feature type="domain" description="Mechanosensitive ion channel MscS" evidence="8">
    <location>
        <begin position="702"/>
        <end position="767"/>
    </location>
</feature>
<feature type="transmembrane region" description="Helical" evidence="7">
    <location>
        <begin position="353"/>
        <end position="373"/>
    </location>
</feature>
<dbReference type="eggNOG" id="COG3264">
    <property type="taxonomic scope" value="Bacteria"/>
</dbReference>
<evidence type="ECO:0000259" key="9">
    <source>
        <dbReference type="Pfam" id="PF21082"/>
    </source>
</evidence>
<dbReference type="InterPro" id="IPR011066">
    <property type="entry name" value="MscS_channel_C_sf"/>
</dbReference>
<dbReference type="PANTHER" id="PTHR30347:SF1">
    <property type="entry name" value="MECHANOSENSITIVE CHANNEL MSCK"/>
    <property type="match status" value="1"/>
</dbReference>
<evidence type="ECO:0000313" key="11">
    <source>
        <dbReference type="Proteomes" id="UP000001362"/>
    </source>
</evidence>
<dbReference type="GO" id="GO:0008381">
    <property type="term" value="F:mechanosensitive monoatomic ion channel activity"/>
    <property type="evidence" value="ECO:0007669"/>
    <property type="project" value="UniProtKB-ARBA"/>
</dbReference>
<feature type="transmembrane region" description="Helical" evidence="7">
    <location>
        <begin position="511"/>
        <end position="534"/>
    </location>
</feature>
<evidence type="ECO:0000259" key="8">
    <source>
        <dbReference type="Pfam" id="PF00924"/>
    </source>
</evidence>
<gene>
    <name evidence="10" type="ordered locus">AFE_1784</name>
</gene>
<feature type="transmembrane region" description="Helical" evidence="7">
    <location>
        <begin position="563"/>
        <end position="589"/>
    </location>
</feature>
<keyword evidence="5 7" id="KW-1133">Transmembrane helix</keyword>
<evidence type="ECO:0000313" key="10">
    <source>
        <dbReference type="EMBL" id="ACK80725.1"/>
    </source>
</evidence>
<evidence type="ECO:0000256" key="3">
    <source>
        <dbReference type="ARBA" id="ARBA00022475"/>
    </source>
</evidence>
<feature type="transmembrane region" description="Helical" evidence="7">
    <location>
        <begin position="315"/>
        <end position="332"/>
    </location>
</feature>
<organism evidence="10 11">
    <name type="scientific">Acidithiobacillus ferrooxidans (strain ATCC 23270 / DSM 14882 / CIP 104768 / NCIMB 8455)</name>
    <name type="common">Ferrobacillus ferrooxidans (strain ATCC 23270)</name>
    <dbReference type="NCBI Taxonomy" id="243159"/>
    <lineage>
        <taxon>Bacteria</taxon>
        <taxon>Pseudomonadati</taxon>
        <taxon>Pseudomonadota</taxon>
        <taxon>Acidithiobacillia</taxon>
        <taxon>Acidithiobacillales</taxon>
        <taxon>Acidithiobacillaceae</taxon>
        <taxon>Acidithiobacillus</taxon>
    </lineage>
</organism>
<dbReference type="PaxDb" id="243159-AFE_1784"/>
<feature type="transmembrane region" description="Helical" evidence="7">
    <location>
        <begin position="484"/>
        <end position="505"/>
    </location>
</feature>
<dbReference type="EMBL" id="CP001219">
    <property type="protein sequence ID" value="ACK80725.1"/>
    <property type="molecule type" value="Genomic_DNA"/>
</dbReference>
<feature type="transmembrane region" description="Helical" evidence="7">
    <location>
        <begin position="379"/>
        <end position="401"/>
    </location>
</feature>
<dbReference type="AlphaFoldDB" id="B7JBP0"/>
<protein>
    <submittedName>
        <fullName evidence="10">Mechanosensitive ion channel family protein</fullName>
    </submittedName>
</protein>
<feature type="transmembrane region" description="Helical" evidence="7">
    <location>
        <begin position="661"/>
        <end position="681"/>
    </location>
</feature>
<evidence type="ECO:0000256" key="5">
    <source>
        <dbReference type="ARBA" id="ARBA00022989"/>
    </source>
</evidence>
<feature type="transmembrane region" description="Helical" evidence="7">
    <location>
        <begin position="687"/>
        <end position="715"/>
    </location>
</feature>
<dbReference type="Proteomes" id="UP000001362">
    <property type="component" value="Chromosome"/>
</dbReference>
<dbReference type="GO" id="GO:0005886">
    <property type="term" value="C:plasma membrane"/>
    <property type="evidence" value="ECO:0007669"/>
    <property type="project" value="UniProtKB-SubCell"/>
</dbReference>
<keyword evidence="6 7" id="KW-0472">Membrane</keyword>
<dbReference type="Pfam" id="PF00924">
    <property type="entry name" value="MS_channel_2nd"/>
    <property type="match status" value="1"/>
</dbReference>
<sequence length="891" mass="99916">MAQYIQHPATDMARRHKVMRIFCGHRTKASRRAKLLSYCAKYRRSCRQLPTHNPLRFIFHRINKQLGRFRRTTSGGSNITPPCDNVTNDFCPMPGYRRVENSSRKEMRVINRISIGPIDNGTPDNRRSSCSGYFLLGMLLAMWTIPLLAQASGLQLATANDTLQTIHRGLSQHADTRQLQNWQKSVTAIGHDADVCMTEKNSNLSQTDKALGILGPAVAGEPENLTVLRQKLQNEQKTLSGELATCKILAIASADLGRQIREQRDALLAQMLLRHDHDIWQQAVALLSTPATTWIAERHFWLTWNEHSIFAQKGLQLSAGIGIFLFALLSFLRVPLAKAIHRTRDLSDTQRNFYHYAPLLGGVAAAAASSYITDTFSPLIALIFGTWGTYAAISMLLAWALRSSGIVSRHFSWEQQTLRSALRTLRFIALLSLFGLVWIGISPQDPLSAADQAFFVSAYHLVLLSAVLWLVWRMGVQKPFRSHPLPRMVLLLALIATAICTLSGYRNLSNYLFFGLLTSLLALSMGFLLSWGLAEFWMRAAQKSGFWQHFLRRRLRVKEDQPLPWITWFSTISYTAVWLGVAAFVLHAWGLTHTGFTLIWKYFITGFTIAGFHIQPFRWVIAAILLAILFNINALVQKYLSDNSRIINHMESGARHSVLSILRYTGFIIAVLIALSTAGVALGNLAIVAGALSVGIGFGLQNIVNNFVSGLILLLERPIRVGDWIQVGNTQGYVQKMSIRYTLILTFDRTEVFVPNSELISGQVTNWMYTNSVLRLMIPFSIAHDADIPLVKQLLVAEGQNHPDVLQDDPRGIPPTALLLDVSENALQFYLRVYLDDCNKSYNVQTDLRASVVESLLRHNITLAHQQQDVHIIPGRILPMDGNMAPPTGEH</sequence>
<dbReference type="STRING" id="243159.AFE_1784"/>
<name>B7JBP0_ACIF2</name>
<dbReference type="InterPro" id="IPR052702">
    <property type="entry name" value="MscS-like_channel"/>
</dbReference>
<dbReference type="SUPFAM" id="SSF50182">
    <property type="entry name" value="Sm-like ribonucleoproteins"/>
    <property type="match status" value="1"/>
</dbReference>
<dbReference type="KEGG" id="afr:AFE_1784"/>
<dbReference type="Pfam" id="PF21082">
    <property type="entry name" value="MS_channel_3rd"/>
    <property type="match status" value="1"/>
</dbReference>
<feature type="transmembrane region" description="Helical" evidence="7">
    <location>
        <begin position="619"/>
        <end position="640"/>
    </location>
</feature>
<evidence type="ECO:0000256" key="1">
    <source>
        <dbReference type="ARBA" id="ARBA00004651"/>
    </source>
</evidence>
<evidence type="ECO:0000256" key="6">
    <source>
        <dbReference type="ARBA" id="ARBA00023136"/>
    </source>
</evidence>
<dbReference type="Gene3D" id="1.10.287.1260">
    <property type="match status" value="1"/>
</dbReference>
<keyword evidence="3" id="KW-1003">Cell membrane</keyword>
<dbReference type="HOGENOM" id="CLU_011796_1_0_6"/>
<reference evidence="10 11" key="1">
    <citation type="journal article" date="2008" name="BMC Genomics">
        <title>Acidithiobacillus ferrooxidans metabolism: from genome sequence to industrial applications.</title>
        <authorList>
            <person name="Valdes J."/>
            <person name="Pedroso I."/>
            <person name="Quatrini R."/>
            <person name="Dodson R.J."/>
            <person name="Tettelin H."/>
            <person name="Blake R.II."/>
            <person name="Eisen J.A."/>
            <person name="Holmes D.S."/>
        </authorList>
    </citation>
    <scope>NUCLEOTIDE SEQUENCE [LARGE SCALE GENOMIC DNA]</scope>
    <source>
        <strain evidence="11">ATCC 23270 / DSM 14882 / CIP 104768 / NCIMB 8455</strain>
    </source>
</reference>
<dbReference type="Gene3D" id="3.30.70.100">
    <property type="match status" value="1"/>
</dbReference>